<feature type="compositionally biased region" description="Basic and acidic residues" evidence="1">
    <location>
        <begin position="923"/>
        <end position="935"/>
    </location>
</feature>
<evidence type="ECO:0000313" key="4">
    <source>
        <dbReference type="Proteomes" id="UP000050794"/>
    </source>
</evidence>
<keyword evidence="4" id="KW-1185">Reference proteome</keyword>
<dbReference type="InterPro" id="IPR052575">
    <property type="entry name" value="SSU_processome_comp_20"/>
</dbReference>
<evidence type="ECO:0000256" key="1">
    <source>
        <dbReference type="SAM" id="MobiDB-lite"/>
    </source>
</evidence>
<dbReference type="InterPro" id="IPR016024">
    <property type="entry name" value="ARM-type_fold"/>
</dbReference>
<dbReference type="WBParaSite" id="TCNE_0000646601-mRNA-1">
    <property type="protein sequence ID" value="TCNE_0000646601-mRNA-1"/>
    <property type="gene ID" value="TCNE_0000646601"/>
</dbReference>
<accession>A0A183UD96</accession>
<dbReference type="PANTHER" id="PTHR17695:SF11">
    <property type="entry name" value="SMALL SUBUNIT PROCESSOME COMPONENT 20 HOMOLOG"/>
    <property type="match status" value="1"/>
</dbReference>
<dbReference type="InterPro" id="IPR011430">
    <property type="entry name" value="UTP20_N"/>
</dbReference>
<reference evidence="3 4" key="2">
    <citation type="submission" date="2018-11" db="EMBL/GenBank/DDBJ databases">
        <authorList>
            <consortium name="Pathogen Informatics"/>
        </authorList>
    </citation>
    <scope>NUCLEOTIDE SEQUENCE [LARGE SCALE GENOMIC DNA]</scope>
</reference>
<protein>
    <submittedName>
        <fullName evidence="5">DRIM domain-containing protein</fullName>
    </submittedName>
</protein>
<feature type="domain" description="U3 small nucleolar RNA-associated protein 20 N-terminal" evidence="2">
    <location>
        <begin position="956"/>
        <end position="1582"/>
    </location>
</feature>
<dbReference type="GO" id="GO:0030686">
    <property type="term" value="C:90S preribosome"/>
    <property type="evidence" value="ECO:0007669"/>
    <property type="project" value="TreeGrafter"/>
</dbReference>
<gene>
    <name evidence="3" type="ORF">TCNE_LOCUS6466</name>
</gene>
<reference evidence="5" key="1">
    <citation type="submission" date="2016-06" db="UniProtKB">
        <authorList>
            <consortium name="WormBaseParasite"/>
        </authorList>
    </citation>
    <scope>IDENTIFICATION</scope>
</reference>
<evidence type="ECO:0000313" key="5">
    <source>
        <dbReference type="WBParaSite" id="TCNE_0000646601-mRNA-1"/>
    </source>
</evidence>
<dbReference type="GO" id="GO:0032040">
    <property type="term" value="C:small-subunit processome"/>
    <property type="evidence" value="ECO:0007669"/>
    <property type="project" value="TreeGrafter"/>
</dbReference>
<proteinExistence type="predicted"/>
<dbReference type="PANTHER" id="PTHR17695">
    <property type="entry name" value="SMALL SUBUNIT PROCESSOME COMPONENT 20 HOMOLOG"/>
    <property type="match status" value="1"/>
</dbReference>
<dbReference type="Proteomes" id="UP000050794">
    <property type="component" value="Unassembled WGS sequence"/>
</dbReference>
<dbReference type="SUPFAM" id="SSF48371">
    <property type="entry name" value="ARM repeat"/>
    <property type="match status" value="1"/>
</dbReference>
<evidence type="ECO:0000259" key="2">
    <source>
        <dbReference type="Pfam" id="PF07539"/>
    </source>
</evidence>
<dbReference type="EMBL" id="UYWY01019498">
    <property type="protein sequence ID" value="VDM37787.1"/>
    <property type="molecule type" value="Genomic_DNA"/>
</dbReference>
<evidence type="ECO:0000313" key="3">
    <source>
        <dbReference type="EMBL" id="VDM37787.1"/>
    </source>
</evidence>
<dbReference type="Pfam" id="PF07539">
    <property type="entry name" value="UTP20_N"/>
    <property type="match status" value="1"/>
</dbReference>
<organism evidence="4 5">
    <name type="scientific">Toxocara canis</name>
    <name type="common">Canine roundworm</name>
    <dbReference type="NCBI Taxonomy" id="6265"/>
    <lineage>
        <taxon>Eukaryota</taxon>
        <taxon>Metazoa</taxon>
        <taxon>Ecdysozoa</taxon>
        <taxon>Nematoda</taxon>
        <taxon>Chromadorea</taxon>
        <taxon>Rhabditida</taxon>
        <taxon>Spirurina</taxon>
        <taxon>Ascaridomorpha</taxon>
        <taxon>Ascaridoidea</taxon>
        <taxon>Toxocaridae</taxon>
        <taxon>Toxocara</taxon>
    </lineage>
</organism>
<name>A0A183UD96_TOXCA</name>
<sequence>MSYTIECHIVPFSSYSQIVPLDASADVATVGDTIVECALLGGASVVSLFVVGMFAGSAIVEGVYVSFTEQIANLSGDVTRWQMALPTTTTERETFFYDAIVKCNDNDYGGYYKSFLEDIPFESGELRTYAQLLHHQKTIFDAIIKHLAVEQSTSLVTVLELTIAFARDLREDLSIYLWELFEAIITLLEKANQQAELLETGFRALAVLFKLQWRKIVRELRRTFLRFERLFSSKRGYLRRFAAEAFAFLLRKSNSIGKLTAFLAETAEKEGSSSLTDGISQLYFNTVKGVMRQFHSSASQIMTEMIDASLSIEKHTVREMAVRILEGMMSRCASYAKKEYTLPIVDVVLKKFVSSSQSLERQSDAVALSKLLLVWVTTKKGASLPNASDLMNALKEAVAVDGWIPQKDLLKLVSTAILTSHMNAVLAFFDDLCEASMFDVWLMPAVGKFSSKMLYNQNDESMVEIFKFYARLCAKRKPLSVGKVERISFFDISQHVRVRSAVVDCIQSNPKPNVKDMVLVGCAVCAYPWLWRQAEKPQHVDALVRILRSSMDAASAISSQLSLLTAHTIALIDTKFFSSFTLDELIQFVRRENCSERALRILHIILPNIAGFKGNDQWSAFEKVIKEIVACLGHWDSAVRQIALEVLNSFDLPINGVPIEDDNDEPEVTRSVFEILLEAERTPLTLDDYRRRLMLLRKVSYGAHVKHMPKCENGLLEILTQWFYLVLPVAAANCLSALANRKQSREMTIPLRVIIAQLFERFTIYWPPLFEIIESYANGLTINVFWPIVVSFIKNATAHLVSSIREGEAEKEWNDCLLDELTGVTSRRCPDYAMFRLQMFNLLSRFEEIAERRTKTLSPMLIALYREEYQSVDFLSRNRQDITWKTTADVVESVHDEMEEPEMVTEIAEQLDKDDIGSTLSEGDSRMEDVVEDSTRKKRKYAQDGGEYVERTNRKMIKRTLIALLETFAKFKSPRAVYMANEIRQLYDELLLIPDEEVQKAVLKCLFAYKYKFLTPYKENFENVVSDKTFLNELIRFGVDAQDSAVTSEHRADVIPILMRLLYGKMQTHVTNDVTARRAAIFRFLAGCRPGELDVFIGVLFAPLFQLAGTEGDEEKSIGEMCSLICRSFDPTSMVPLARIKGSLNSLSHVVSKLSASLADYQRTTLYRLCLTAAVLIRLAVQCEASVYPKNMKILKELRGLLFFAFQRRTFTAAEINALFEYFITPLCDAISSNEIAIAPQGVLRLFESWTEVPLLFFLLQVRMRFSQVEGEQTPLSVMCNCLSAKSTNTSSKDAIIKAILNLLTLADEENSAIPGELNLVEVQRLPGVNLGTALVLSQLPKLLSYIIDCLPPANEKKKINLEHLDILSSFDYSEKSKFLTFRLGEFVNDSATGERLASTLLTYVERGALRSEEALNSLLLTVSRLIPAIEKPLAFLPFIVQQFSTIKVRSSRDALCQIVDSLAKCQQTEGRVIELLAYISDLNAYDPRSIDEPDYERRHSAYNQLSHIWDRGEAIDVAVLQMIAHNHYFTISETNDISLRGASSTSLRRLIEYAGVCAITDEDRAITLEKHLLPLVLKGLHIETEAIRHEFISALVSLIIAFPAHKELHHLAQLRNVDEIDLDFFENISHIQVHRRQRALRRLTDSLEAAEIKIPAEVMLRFLLPLIQPYITDFTSKTSALSDEAVRLLSHILGVAPWKRYYPMLDFYLKRLQRSNINQKANVRSAVL</sequence>
<feature type="region of interest" description="Disordered" evidence="1">
    <location>
        <begin position="916"/>
        <end position="936"/>
    </location>
</feature>